<evidence type="ECO:0000313" key="3">
    <source>
        <dbReference type="Proteomes" id="UP000761534"/>
    </source>
</evidence>
<sequence length="794" mass="89046">MNEVVLGRYVVATINISEGKNMGLERFPPDILLEICSLLEWEDILRLRRVCSSVKEVVNCSPKLRPHLELDIFASKHYLCLEPGKRFFTHYEMHRGKLVCEEALFWMAHLERLTIYGEGWGPHAFSRVDRVLGILEKSIPQTHFRLIIDIPGLLNGFDKEVKRLFRRIDSSGLRFKATVCGSMPSKRVSKSPISLLKRHPLSLVLQFNNVEKLMPEFCAAHSDKALKINGGQEKASISQVLTFLQNSGNVTKCEFFEFTFFGEADETSLSNIEAVSFRKCRCTSAPSKSLIKLLSSGFHNCQVLMATRRDDEILLEAADDSITLKQWSVADFLNLRENLIPHETILVGFHDIVSNDLAKATKPVRLDDCTLQRSKTDIVSLATVLSTIKLQPSDIYPSQSPSLDLATAKNNIILLGWNIEEYLAVNLKANTTELNLTLLSFNSAFLDVATMAARQGRKLRVSYCQVFNDKGDCPVTKVKRFCGVVWGVGKRLNVAINPASTIIEDTLELVGWSPMDVAQVFLPGNAVTFTCLSVSCRVLNMFHTSVKVKECQVDRDSDSCKVDIVRLLTTLFSGSTSRLTATIFFNSVTLASDRNHLTFVDCNPLSLFCALNRTNISLTYAKFHLPFFSWPLSGLIQQAFKNNPFLFSTISKPKSALTIYDLYIVADLPFLTDAEIYISNEKAIVTLLPNATLDLYYWSPAEILGLFNVHFGPNLKILLEDLYLSVEILEALEALKTVKLLHATLYGSKLKKTMAQECISKRVHQCIISLTRTGLEKVFVTGKDLPTIDKPLTA</sequence>
<evidence type="ECO:0000259" key="1">
    <source>
        <dbReference type="PROSITE" id="PS50181"/>
    </source>
</evidence>
<dbReference type="VEuPathDB" id="FungiDB:TRICI_003200"/>
<reference evidence="2" key="1">
    <citation type="journal article" date="2019" name="G3 (Bethesda)">
        <title>Genome Assemblies of Two Rare Opportunistic Yeast Pathogens: Diutina rugosa (syn. Candida rugosa) and Trichomonascus ciferrii (syn. Candida ciferrii).</title>
        <authorList>
            <person name="Mixao V."/>
            <person name="Saus E."/>
            <person name="Hansen A.P."/>
            <person name="Lass-Florl C."/>
            <person name="Gabaldon T."/>
        </authorList>
    </citation>
    <scope>NUCLEOTIDE SEQUENCE</scope>
    <source>
        <strain evidence="2">CBS 4856</strain>
    </source>
</reference>
<gene>
    <name evidence="2" type="ORF">TRICI_003200</name>
</gene>
<dbReference type="InterPro" id="IPR036047">
    <property type="entry name" value="F-box-like_dom_sf"/>
</dbReference>
<keyword evidence="3" id="KW-1185">Reference proteome</keyword>
<evidence type="ECO:0000313" key="2">
    <source>
        <dbReference type="EMBL" id="KAA8913440.1"/>
    </source>
</evidence>
<organism evidence="2 3">
    <name type="scientific">Trichomonascus ciferrii</name>
    <dbReference type="NCBI Taxonomy" id="44093"/>
    <lineage>
        <taxon>Eukaryota</taxon>
        <taxon>Fungi</taxon>
        <taxon>Dikarya</taxon>
        <taxon>Ascomycota</taxon>
        <taxon>Saccharomycotina</taxon>
        <taxon>Dipodascomycetes</taxon>
        <taxon>Dipodascales</taxon>
        <taxon>Trichomonascaceae</taxon>
        <taxon>Trichomonascus</taxon>
        <taxon>Trichomonascus ciferrii complex</taxon>
    </lineage>
</organism>
<accession>A0A642V4L7</accession>
<dbReference type="InterPro" id="IPR001810">
    <property type="entry name" value="F-box_dom"/>
</dbReference>
<name>A0A642V4L7_9ASCO</name>
<feature type="domain" description="F-box" evidence="1">
    <location>
        <begin position="21"/>
        <end position="67"/>
    </location>
</feature>
<dbReference type="OrthoDB" id="3256413at2759"/>
<comment type="caution">
    <text evidence="2">The sequence shown here is derived from an EMBL/GenBank/DDBJ whole genome shotgun (WGS) entry which is preliminary data.</text>
</comment>
<dbReference type="SUPFAM" id="SSF81383">
    <property type="entry name" value="F-box domain"/>
    <property type="match status" value="1"/>
</dbReference>
<protein>
    <recommendedName>
        <fullName evidence="1">F-box domain-containing protein</fullName>
    </recommendedName>
</protein>
<dbReference type="Proteomes" id="UP000761534">
    <property type="component" value="Unassembled WGS sequence"/>
</dbReference>
<dbReference type="EMBL" id="SWFS01000227">
    <property type="protein sequence ID" value="KAA8913440.1"/>
    <property type="molecule type" value="Genomic_DNA"/>
</dbReference>
<proteinExistence type="predicted"/>
<dbReference type="PROSITE" id="PS50181">
    <property type="entry name" value="FBOX"/>
    <property type="match status" value="1"/>
</dbReference>
<dbReference type="AlphaFoldDB" id="A0A642V4L7"/>